<dbReference type="EMBL" id="QRAS01000001">
    <property type="protein sequence ID" value="RDL11892.1"/>
    <property type="molecule type" value="Genomic_DNA"/>
</dbReference>
<dbReference type="PANTHER" id="PTHR42939:SF5">
    <property type="entry name" value="ABC-TYPE TRANSPORTER ATP-BINDING PROTEIN ECSA"/>
    <property type="match status" value="1"/>
</dbReference>
<keyword evidence="1" id="KW-0813">Transport</keyword>
<dbReference type="KEGG" id="wso:WSWS_00681"/>
<reference evidence="4 5" key="1">
    <citation type="submission" date="2018-07" db="EMBL/GenBank/DDBJ databases">
        <title>Genomic Encyclopedia of Type Strains, Phase III (KMG-III): the genomes of soil and plant-associated and newly described type strains.</title>
        <authorList>
            <person name="Whitman W."/>
        </authorList>
    </citation>
    <scope>NUCLEOTIDE SEQUENCE [LARGE SCALE GENOMIC DNA]</scope>
    <source>
        <strain evidence="4 5">CECT 7031</strain>
    </source>
</reference>
<gene>
    <name evidence="4" type="ORF">DFP99_0311</name>
</gene>
<dbReference type="SUPFAM" id="SSF52540">
    <property type="entry name" value="P-loop containing nucleoside triphosphate hydrolases"/>
    <property type="match status" value="1"/>
</dbReference>
<evidence type="ECO:0000256" key="2">
    <source>
        <dbReference type="ARBA" id="ARBA00022741"/>
    </source>
</evidence>
<dbReference type="Proteomes" id="UP000254912">
    <property type="component" value="Unassembled WGS sequence"/>
</dbReference>
<dbReference type="PROSITE" id="PS00211">
    <property type="entry name" value="ABC_TRANSPORTER_1"/>
    <property type="match status" value="1"/>
</dbReference>
<proteinExistence type="predicted"/>
<dbReference type="PANTHER" id="PTHR42939">
    <property type="entry name" value="ABC TRANSPORTER ATP-BINDING PROTEIN ALBC-RELATED"/>
    <property type="match status" value="1"/>
</dbReference>
<keyword evidence="2" id="KW-0547">Nucleotide-binding</keyword>
<dbReference type="PROSITE" id="PS50893">
    <property type="entry name" value="ABC_TRANSPORTER_2"/>
    <property type="match status" value="1"/>
</dbReference>
<evidence type="ECO:0000313" key="5">
    <source>
        <dbReference type="Proteomes" id="UP000254912"/>
    </source>
</evidence>
<dbReference type="InterPro" id="IPR003593">
    <property type="entry name" value="AAA+_ATPase"/>
</dbReference>
<dbReference type="InterPro" id="IPR051782">
    <property type="entry name" value="ABC_Transporter_VariousFunc"/>
</dbReference>
<dbReference type="InterPro" id="IPR003439">
    <property type="entry name" value="ABC_transporter-like_ATP-bd"/>
</dbReference>
<dbReference type="InterPro" id="IPR027417">
    <property type="entry name" value="P-loop_NTPase"/>
</dbReference>
<protein>
    <submittedName>
        <fullName evidence="4">ABC-2 type transport system ATP-binding protein</fullName>
    </submittedName>
</protein>
<keyword evidence="5" id="KW-1185">Reference proteome</keyword>
<dbReference type="Gene3D" id="3.40.50.300">
    <property type="entry name" value="P-loop containing nucleotide triphosphate hydrolases"/>
    <property type="match status" value="1"/>
</dbReference>
<dbReference type="SMART" id="SM00382">
    <property type="entry name" value="AAA"/>
    <property type="match status" value="1"/>
</dbReference>
<evidence type="ECO:0000256" key="3">
    <source>
        <dbReference type="ARBA" id="ARBA00022840"/>
    </source>
</evidence>
<organism evidence="4 5">
    <name type="scientific">Weissella soli</name>
    <dbReference type="NCBI Taxonomy" id="155866"/>
    <lineage>
        <taxon>Bacteria</taxon>
        <taxon>Bacillati</taxon>
        <taxon>Bacillota</taxon>
        <taxon>Bacilli</taxon>
        <taxon>Lactobacillales</taxon>
        <taxon>Lactobacillaceae</taxon>
        <taxon>Weissella</taxon>
    </lineage>
</organism>
<keyword evidence="3 4" id="KW-0067">ATP-binding</keyword>
<dbReference type="Pfam" id="PF00005">
    <property type="entry name" value="ABC_tran"/>
    <property type="match status" value="1"/>
</dbReference>
<evidence type="ECO:0000313" key="4">
    <source>
        <dbReference type="EMBL" id="RDL11892.1"/>
    </source>
</evidence>
<name>A0A288QTF1_9LACO</name>
<evidence type="ECO:0000256" key="1">
    <source>
        <dbReference type="ARBA" id="ARBA00022448"/>
    </source>
</evidence>
<dbReference type="GO" id="GO:0016887">
    <property type="term" value="F:ATP hydrolysis activity"/>
    <property type="evidence" value="ECO:0007669"/>
    <property type="project" value="InterPro"/>
</dbReference>
<dbReference type="CDD" id="cd03230">
    <property type="entry name" value="ABC_DR_subfamily_A"/>
    <property type="match status" value="1"/>
</dbReference>
<sequence>MLEIKHLSGGYGQLKVLSDINFTVADGTMTALVGLNGSGKSTTINHVIGLLAPKTGEILLNGVALQTDPVAYKRQIAYIPEQPVLYEELTLREHLEVTMKAYTLDRDVAWARAEQLLTIFRLTNKLEWFPTHFSKGMRQKVMIVMAFITDAPLFIIDEPFLGLDVVAVRDLLHLIDERKATGTSFLLTTHVIDTVEAHADHFVYLKDGVVDQQGAVADFARLVPELVEEG</sequence>
<dbReference type="GO" id="GO:0005524">
    <property type="term" value="F:ATP binding"/>
    <property type="evidence" value="ECO:0007669"/>
    <property type="project" value="UniProtKB-KW"/>
</dbReference>
<dbReference type="InterPro" id="IPR017871">
    <property type="entry name" value="ABC_transporter-like_CS"/>
</dbReference>
<accession>A0A288QTF1</accession>
<dbReference type="AlphaFoldDB" id="A0A288QTF1"/>
<comment type="caution">
    <text evidence="4">The sequence shown here is derived from an EMBL/GenBank/DDBJ whole genome shotgun (WGS) entry which is preliminary data.</text>
</comment>